<dbReference type="EMBL" id="HE806318">
    <property type="protein sequence ID" value="CCH60124.1"/>
    <property type="molecule type" value="Genomic_DNA"/>
</dbReference>
<dbReference type="GO" id="GO:0019789">
    <property type="term" value="F:SUMO transferase activity"/>
    <property type="evidence" value="ECO:0007669"/>
    <property type="project" value="EnsemblFungi"/>
</dbReference>
<dbReference type="GO" id="GO:0006281">
    <property type="term" value="P:DNA repair"/>
    <property type="evidence" value="ECO:0007669"/>
    <property type="project" value="EnsemblFungi"/>
</dbReference>
<keyword evidence="4" id="KW-1185">Reference proteome</keyword>
<organism evidence="3 4">
    <name type="scientific">Henningerozyma blattae (strain ATCC 34711 / CBS 6284 / DSM 70876 / NBRC 10599 / NRRL Y-10934 / UCD 77-7)</name>
    <name type="common">Yeast</name>
    <name type="synonym">Tetrapisispora blattae</name>
    <dbReference type="NCBI Taxonomy" id="1071380"/>
    <lineage>
        <taxon>Eukaryota</taxon>
        <taxon>Fungi</taxon>
        <taxon>Dikarya</taxon>
        <taxon>Ascomycota</taxon>
        <taxon>Saccharomycotina</taxon>
        <taxon>Saccharomycetes</taxon>
        <taxon>Saccharomycetales</taxon>
        <taxon>Saccharomycetaceae</taxon>
        <taxon>Henningerozyma</taxon>
    </lineage>
</organism>
<dbReference type="SMART" id="SM01373">
    <property type="entry name" value="MAGE"/>
    <property type="match status" value="1"/>
</dbReference>
<dbReference type="GeneID" id="14495104"/>
<dbReference type="OMA" id="FMDINAI"/>
<dbReference type="AlphaFoldDB" id="I2H172"/>
<proteinExistence type="predicted"/>
<dbReference type="HOGENOM" id="CLU_081930_0_0_1"/>
<name>I2H172_HENB6</name>
<sequence length="316" mass="35522">MSDDSSNSRSNSFLVGLPGDKSMVVAGQAVRFILSSIESQNTIISRAKLVSILGDARKEQNCSRIPFSKSFEEINFILQDTYGMRLYGLPNKKSNNSTSTQNNKNNNDQKKNINLVENTINESNSIEHSKCNQFIVLDELSETSKTPKFQELLMTQTQDMYEESIINGEYVTEDMGIENDGTFETSLSNDKDVVFKGVLTIILSIVFYSKNTLLHNELLPLLERFGIPVDGTQIPILDCNIDDLLKTLERREYLAKTVENSSTEGELITYSIGRRTRAEFPADALIRLTQQVLDIEDTEASQLRDEISNSIGDAYL</sequence>
<feature type="domain" description="MAGE" evidence="2">
    <location>
        <begin position="29"/>
        <end position="285"/>
    </location>
</feature>
<dbReference type="Proteomes" id="UP000002866">
    <property type="component" value="Chromosome 3"/>
</dbReference>
<reference evidence="3 4" key="1">
    <citation type="journal article" date="2011" name="Proc. Natl. Acad. Sci. U.S.A.">
        <title>Evolutionary erosion of yeast sex chromosomes by mating-type switching accidents.</title>
        <authorList>
            <person name="Gordon J.L."/>
            <person name="Armisen D."/>
            <person name="Proux-Wera E."/>
            <person name="Oheigeartaigh S.S."/>
            <person name="Byrne K.P."/>
            <person name="Wolfe K.H."/>
        </authorList>
    </citation>
    <scope>NUCLEOTIDE SEQUENCE [LARGE SCALE GENOMIC DNA]</scope>
    <source>
        <strain evidence="4">ATCC 34711 / CBS 6284 / DSM 70876 / NBRC 10599 / NRRL Y-10934 / UCD 77-7</strain>
    </source>
</reference>
<dbReference type="Gene3D" id="1.10.10.1210">
    <property type="entry name" value="MAGE homology domain, winged helix WH2 motif"/>
    <property type="match status" value="1"/>
</dbReference>
<evidence type="ECO:0000256" key="1">
    <source>
        <dbReference type="SAM" id="MobiDB-lite"/>
    </source>
</evidence>
<dbReference type="FunCoup" id="I2H172">
    <property type="interactions" value="53"/>
</dbReference>
<feature type="compositionally biased region" description="Low complexity" evidence="1">
    <location>
        <begin position="91"/>
        <end position="106"/>
    </location>
</feature>
<gene>
    <name evidence="3" type="primary">TBLA0C03200</name>
    <name evidence="3" type="ORF">TBLA_0C03200</name>
</gene>
<feature type="region of interest" description="Disordered" evidence="1">
    <location>
        <begin position="89"/>
        <end position="112"/>
    </location>
</feature>
<dbReference type="InterPro" id="IPR041899">
    <property type="entry name" value="MAGE_WH2"/>
</dbReference>
<dbReference type="GO" id="GO:0030915">
    <property type="term" value="C:Smc5-Smc6 complex"/>
    <property type="evidence" value="ECO:0007669"/>
    <property type="project" value="EnsemblFungi"/>
</dbReference>
<dbReference type="RefSeq" id="XP_004179643.1">
    <property type="nucleotide sequence ID" value="XM_004179595.1"/>
</dbReference>
<dbReference type="STRING" id="1071380.I2H172"/>
<dbReference type="eggNOG" id="KOG4562">
    <property type="taxonomic scope" value="Eukaryota"/>
</dbReference>
<evidence type="ECO:0000313" key="3">
    <source>
        <dbReference type="EMBL" id="CCH60124.1"/>
    </source>
</evidence>
<dbReference type="InterPro" id="IPR002190">
    <property type="entry name" value="MHD_dom"/>
</dbReference>
<protein>
    <recommendedName>
        <fullName evidence="2">MAGE domain-containing protein</fullName>
    </recommendedName>
</protein>
<accession>I2H172</accession>
<dbReference type="InParanoid" id="I2H172"/>
<dbReference type="Pfam" id="PF01454">
    <property type="entry name" value="MAGE"/>
    <property type="match status" value="1"/>
</dbReference>
<evidence type="ECO:0000313" key="4">
    <source>
        <dbReference type="Proteomes" id="UP000002866"/>
    </source>
</evidence>
<evidence type="ECO:0000259" key="2">
    <source>
        <dbReference type="SMART" id="SM01373"/>
    </source>
</evidence>
<dbReference type="KEGG" id="tbl:TBLA_0C03200"/>
<dbReference type="OrthoDB" id="205198at2759"/>